<organism evidence="2 3">
    <name type="scientific">Plastoroseomonas hellenica</name>
    <dbReference type="NCBI Taxonomy" id="2687306"/>
    <lineage>
        <taxon>Bacteria</taxon>
        <taxon>Pseudomonadati</taxon>
        <taxon>Pseudomonadota</taxon>
        <taxon>Alphaproteobacteria</taxon>
        <taxon>Acetobacterales</taxon>
        <taxon>Acetobacteraceae</taxon>
        <taxon>Plastoroseomonas</taxon>
    </lineage>
</organism>
<dbReference type="InterPro" id="IPR050464">
    <property type="entry name" value="Zeta_carotene_desat/Oxidored"/>
</dbReference>
<feature type="domain" description="Amine oxidase" evidence="1">
    <location>
        <begin position="10"/>
        <end position="406"/>
    </location>
</feature>
<dbReference type="InterPro" id="IPR036188">
    <property type="entry name" value="FAD/NAD-bd_sf"/>
</dbReference>
<dbReference type="Gene3D" id="3.90.660.20">
    <property type="entry name" value="Protoporphyrinogen oxidase, mitochondrial, domain 2"/>
    <property type="match status" value="1"/>
</dbReference>
<evidence type="ECO:0000313" key="3">
    <source>
        <dbReference type="Proteomes" id="UP001196870"/>
    </source>
</evidence>
<dbReference type="NCBIfam" id="TIGR03467">
    <property type="entry name" value="HpnE"/>
    <property type="match status" value="1"/>
</dbReference>
<dbReference type="InterPro" id="IPR017830">
    <property type="entry name" value="SQase_HpnE"/>
</dbReference>
<dbReference type="InterPro" id="IPR002937">
    <property type="entry name" value="Amino_oxidase"/>
</dbReference>
<dbReference type="PANTHER" id="PTHR42923">
    <property type="entry name" value="PROTOPORPHYRINOGEN OXIDASE"/>
    <property type="match status" value="1"/>
</dbReference>
<dbReference type="SUPFAM" id="SSF51905">
    <property type="entry name" value="FAD/NAD(P)-binding domain"/>
    <property type="match status" value="1"/>
</dbReference>
<sequence>MTIHVIGAGLAGLSAAVTLAAKGERVILSEAARQPGGRCRSYHDSQLDMVIDNGNHLVLSGNQAVIRYLRAIGATDRLTGPDRAEYRFLDRATDECWVLRPSEGRIPWWVFDQRRRVPGTRLRDYMALAALTRSRPDARIADVIDCRGPLWERLLRPVLVSVLNTAPEEGSVALAGAVLRESLAKGGAASRPRIATPTLAAAFVDPALDQLHTAGAVVRLDHRLRALHWDGDRVTGLAFGAETVVLGPDDALILAVPPWVAAELLPGLTVPDAFEPILNAHFRIAPPPGAAPMVGLINGTAEWVFAFQDRLSVTVSAAGRLMDIETEALTARLWQDVAAVYGLTGPPPPSRIVKERRATFAATPAQAARRPPARTRWPNLFLAGDWTDTGLPATIEGALRSGEVAAGLASARIRAERVAA</sequence>
<dbReference type="Gene3D" id="1.10.3110.10">
    <property type="entry name" value="protoporphyrinogen ix oxidase, domain 3"/>
    <property type="match status" value="1"/>
</dbReference>
<dbReference type="Gene3D" id="3.50.50.60">
    <property type="entry name" value="FAD/NAD(P)-binding domain"/>
    <property type="match status" value="1"/>
</dbReference>
<protein>
    <submittedName>
        <fullName evidence="2">NAD(P)-binding protein</fullName>
    </submittedName>
</protein>
<dbReference type="RefSeq" id="WP_211851292.1">
    <property type="nucleotide sequence ID" value="NZ_JAAGBB010000004.1"/>
</dbReference>
<accession>A0ABS5ETU0</accession>
<gene>
    <name evidence="2" type="ORF">GXW71_04990</name>
</gene>
<dbReference type="EMBL" id="JAAGBB010000004">
    <property type="protein sequence ID" value="MBR0663709.1"/>
    <property type="molecule type" value="Genomic_DNA"/>
</dbReference>
<evidence type="ECO:0000313" key="2">
    <source>
        <dbReference type="EMBL" id="MBR0663709.1"/>
    </source>
</evidence>
<evidence type="ECO:0000259" key="1">
    <source>
        <dbReference type="Pfam" id="PF01593"/>
    </source>
</evidence>
<dbReference type="Pfam" id="PF01593">
    <property type="entry name" value="Amino_oxidase"/>
    <property type="match status" value="1"/>
</dbReference>
<keyword evidence="3" id="KW-1185">Reference proteome</keyword>
<dbReference type="Proteomes" id="UP001196870">
    <property type="component" value="Unassembled WGS sequence"/>
</dbReference>
<name>A0ABS5ETU0_9PROT</name>
<proteinExistence type="predicted"/>
<reference evidence="3" key="1">
    <citation type="journal article" date="2021" name="Syst. Appl. Microbiol.">
        <title>Roseomonas hellenica sp. nov., isolated from roots of wild-growing Alkanna tinctoria.</title>
        <authorList>
            <person name="Rat A."/>
            <person name="Naranjo H.D."/>
            <person name="Lebbe L."/>
            <person name="Cnockaert M."/>
            <person name="Krigas N."/>
            <person name="Grigoriadou K."/>
            <person name="Maloupa E."/>
            <person name="Willems A."/>
        </authorList>
    </citation>
    <scope>NUCLEOTIDE SEQUENCE [LARGE SCALE GENOMIC DNA]</scope>
    <source>
        <strain evidence="3">LMG 31523</strain>
    </source>
</reference>
<dbReference type="PANTHER" id="PTHR42923:SF47">
    <property type="entry name" value="BLR3003 PROTEIN"/>
    <property type="match status" value="1"/>
</dbReference>
<comment type="caution">
    <text evidence="2">The sequence shown here is derived from an EMBL/GenBank/DDBJ whole genome shotgun (WGS) entry which is preliminary data.</text>
</comment>